<evidence type="ECO:0000313" key="3">
    <source>
        <dbReference type="Proteomes" id="UP000316921"/>
    </source>
</evidence>
<dbReference type="RefSeq" id="WP_145065316.1">
    <property type="nucleotide sequence ID" value="NZ_CP036287.1"/>
</dbReference>
<dbReference type="PANTHER" id="PTHR33608">
    <property type="entry name" value="BLL2464 PROTEIN"/>
    <property type="match status" value="1"/>
</dbReference>
<evidence type="ECO:0000313" key="2">
    <source>
        <dbReference type="EMBL" id="QDU67287.1"/>
    </source>
</evidence>
<evidence type="ECO:0000259" key="1">
    <source>
        <dbReference type="Pfam" id="PF01882"/>
    </source>
</evidence>
<dbReference type="EMBL" id="CP036287">
    <property type="protein sequence ID" value="QDU67287.1"/>
    <property type="molecule type" value="Genomic_DNA"/>
</dbReference>
<dbReference type="AlphaFoldDB" id="A0A518BJY4"/>
<gene>
    <name evidence="2" type="ORF">Pla133_23660</name>
</gene>
<accession>A0A518BJY4</accession>
<dbReference type="InterPro" id="IPR002881">
    <property type="entry name" value="DUF58"/>
</dbReference>
<proteinExistence type="predicted"/>
<dbReference type="PANTHER" id="PTHR33608:SF7">
    <property type="entry name" value="DUF58 DOMAIN-CONTAINING PROTEIN"/>
    <property type="match status" value="1"/>
</dbReference>
<reference evidence="2 3" key="1">
    <citation type="submission" date="2019-02" db="EMBL/GenBank/DDBJ databases">
        <title>Deep-cultivation of Planctomycetes and their phenomic and genomic characterization uncovers novel biology.</title>
        <authorList>
            <person name="Wiegand S."/>
            <person name="Jogler M."/>
            <person name="Boedeker C."/>
            <person name="Pinto D."/>
            <person name="Vollmers J."/>
            <person name="Rivas-Marin E."/>
            <person name="Kohn T."/>
            <person name="Peeters S.H."/>
            <person name="Heuer A."/>
            <person name="Rast P."/>
            <person name="Oberbeckmann S."/>
            <person name="Bunk B."/>
            <person name="Jeske O."/>
            <person name="Meyerdierks A."/>
            <person name="Storesund J.E."/>
            <person name="Kallscheuer N."/>
            <person name="Luecker S."/>
            <person name="Lage O.M."/>
            <person name="Pohl T."/>
            <person name="Merkel B.J."/>
            <person name="Hornburger P."/>
            <person name="Mueller R.-W."/>
            <person name="Bruemmer F."/>
            <person name="Labrenz M."/>
            <person name="Spormann A.M."/>
            <person name="Op den Camp H."/>
            <person name="Overmann J."/>
            <person name="Amann R."/>
            <person name="Jetten M.S.M."/>
            <person name="Mascher T."/>
            <person name="Medema M.H."/>
            <person name="Devos D.P."/>
            <person name="Kaster A.-K."/>
            <person name="Ovreas L."/>
            <person name="Rohde M."/>
            <person name="Galperin M.Y."/>
            <person name="Jogler C."/>
        </authorList>
    </citation>
    <scope>NUCLEOTIDE SEQUENCE [LARGE SCALE GENOMIC DNA]</scope>
    <source>
        <strain evidence="2 3">Pla133</strain>
    </source>
</reference>
<name>A0A518BJY4_9BACT</name>
<protein>
    <recommendedName>
        <fullName evidence="1">DUF58 domain-containing protein</fullName>
    </recommendedName>
</protein>
<dbReference type="KEGG" id="pbap:Pla133_23660"/>
<dbReference type="Proteomes" id="UP000316921">
    <property type="component" value="Chromosome"/>
</dbReference>
<sequence>MSADSERSRRVVFDVDLRRRFEAFSLRMDGARRRREGPGRSSHFGAGEEWAGFRPYRPGDDPRQLDWNLLARLDRPFTRITRREVSEQWVLLVDRSASMGVGEPGKLQASAELAAALVGLGLRRGARVTLLASGRPERRLSRRTDLADGLAWLEALTAGGDEGFGPGLRSEPVRRAGRVVAIGDLADASARALMELSRGGREVLLAQVLAPHELDPPLGPVRWVCPETGEALELAVDSNLRAEYERELNRELEGWRARCAVHGVRYLATSSARPFEDVALELFGGAP</sequence>
<feature type="domain" description="DUF58" evidence="1">
    <location>
        <begin position="53"/>
        <end position="250"/>
    </location>
</feature>
<dbReference type="Pfam" id="PF01882">
    <property type="entry name" value="DUF58"/>
    <property type="match status" value="1"/>
</dbReference>
<keyword evidence="3" id="KW-1185">Reference proteome</keyword>
<organism evidence="2 3">
    <name type="scientific">Engelhardtia mirabilis</name>
    <dbReference type="NCBI Taxonomy" id="2528011"/>
    <lineage>
        <taxon>Bacteria</taxon>
        <taxon>Pseudomonadati</taxon>
        <taxon>Planctomycetota</taxon>
        <taxon>Planctomycetia</taxon>
        <taxon>Planctomycetia incertae sedis</taxon>
        <taxon>Engelhardtia</taxon>
    </lineage>
</organism>